<keyword evidence="2" id="KW-0813">Transport</keyword>
<feature type="transmembrane region" description="Helical" evidence="7">
    <location>
        <begin position="136"/>
        <end position="160"/>
    </location>
</feature>
<dbReference type="Pfam" id="PF25669">
    <property type="entry name" value="SMP_MUG190-like"/>
    <property type="match status" value="1"/>
</dbReference>
<feature type="compositionally biased region" description="Basic and acidic residues" evidence="6">
    <location>
        <begin position="977"/>
        <end position="989"/>
    </location>
</feature>
<dbReference type="InterPro" id="IPR000008">
    <property type="entry name" value="C2_dom"/>
</dbReference>
<dbReference type="GO" id="GO:0016020">
    <property type="term" value="C:membrane"/>
    <property type="evidence" value="ECO:0007669"/>
    <property type="project" value="UniProtKB-SubCell"/>
</dbReference>
<feature type="region of interest" description="Disordered" evidence="6">
    <location>
        <begin position="83"/>
        <end position="126"/>
    </location>
</feature>
<keyword evidence="7" id="KW-1133">Transmembrane helix</keyword>
<evidence type="ECO:0000259" key="8">
    <source>
        <dbReference type="PROSITE" id="PS50004"/>
    </source>
</evidence>
<dbReference type="SUPFAM" id="SSF49562">
    <property type="entry name" value="C2 domain (Calcium/lipid-binding domain, CaLB)"/>
    <property type="match status" value="2"/>
</dbReference>
<feature type="region of interest" description="Disordered" evidence="6">
    <location>
        <begin position="595"/>
        <end position="625"/>
    </location>
</feature>
<feature type="domain" description="C2" evidence="8">
    <location>
        <begin position="741"/>
        <end position="887"/>
    </location>
</feature>
<keyword evidence="11" id="KW-1185">Reference proteome</keyword>
<feature type="compositionally biased region" description="Acidic residues" evidence="6">
    <location>
        <begin position="1168"/>
        <end position="1189"/>
    </location>
</feature>
<dbReference type="OrthoDB" id="419768at2759"/>
<dbReference type="Pfam" id="PF00168">
    <property type="entry name" value="C2"/>
    <property type="match status" value="2"/>
</dbReference>
<dbReference type="InterPro" id="IPR035892">
    <property type="entry name" value="C2_domain_sf"/>
</dbReference>
<accession>A0A9P6JLZ3</accession>
<feature type="compositionally biased region" description="Basic and acidic residues" evidence="6">
    <location>
        <begin position="599"/>
        <end position="625"/>
    </location>
</feature>
<dbReference type="SMART" id="SM00239">
    <property type="entry name" value="C2"/>
    <property type="match status" value="2"/>
</dbReference>
<feature type="domain" description="C2" evidence="8">
    <location>
        <begin position="426"/>
        <end position="560"/>
    </location>
</feature>
<feature type="compositionally biased region" description="Basic and acidic residues" evidence="6">
    <location>
        <begin position="708"/>
        <end position="744"/>
    </location>
</feature>
<organism evidence="10 11">
    <name type="scientific">Crepidotus variabilis</name>
    <dbReference type="NCBI Taxonomy" id="179855"/>
    <lineage>
        <taxon>Eukaryota</taxon>
        <taxon>Fungi</taxon>
        <taxon>Dikarya</taxon>
        <taxon>Basidiomycota</taxon>
        <taxon>Agaricomycotina</taxon>
        <taxon>Agaricomycetes</taxon>
        <taxon>Agaricomycetidae</taxon>
        <taxon>Agaricales</taxon>
        <taxon>Agaricineae</taxon>
        <taxon>Crepidotaceae</taxon>
        <taxon>Crepidotus</taxon>
    </lineage>
</organism>
<proteinExistence type="predicted"/>
<dbReference type="PROSITE" id="PS50004">
    <property type="entry name" value="C2"/>
    <property type="match status" value="2"/>
</dbReference>
<keyword evidence="5 7" id="KW-0472">Membrane</keyword>
<feature type="compositionally biased region" description="Polar residues" evidence="6">
    <location>
        <begin position="103"/>
        <end position="117"/>
    </location>
</feature>
<comment type="caution">
    <text evidence="10">The sequence shown here is derived from an EMBL/GenBank/DDBJ whole genome shotgun (WGS) entry which is preliminary data.</text>
</comment>
<evidence type="ECO:0000256" key="6">
    <source>
        <dbReference type="SAM" id="MobiDB-lite"/>
    </source>
</evidence>
<evidence type="ECO:0000313" key="11">
    <source>
        <dbReference type="Proteomes" id="UP000807306"/>
    </source>
</evidence>
<dbReference type="GO" id="GO:0006869">
    <property type="term" value="P:lipid transport"/>
    <property type="evidence" value="ECO:0007669"/>
    <property type="project" value="UniProtKB-KW"/>
</dbReference>
<feature type="region of interest" description="Disordered" evidence="6">
    <location>
        <begin position="1"/>
        <end position="42"/>
    </location>
</feature>
<dbReference type="EMBL" id="MU157879">
    <property type="protein sequence ID" value="KAF9525767.1"/>
    <property type="molecule type" value="Genomic_DNA"/>
</dbReference>
<dbReference type="InterPro" id="IPR031468">
    <property type="entry name" value="SMP_LBD"/>
</dbReference>
<name>A0A9P6JLZ3_9AGAR</name>
<keyword evidence="7" id="KW-0812">Transmembrane</keyword>
<feature type="region of interest" description="Disordered" evidence="6">
    <location>
        <begin position="1159"/>
        <end position="1214"/>
    </location>
</feature>
<feature type="region of interest" description="Disordered" evidence="6">
    <location>
        <begin position="708"/>
        <end position="760"/>
    </location>
</feature>
<gene>
    <name evidence="10" type="ORF">CPB83DRAFT_858856</name>
</gene>
<dbReference type="Proteomes" id="UP000807306">
    <property type="component" value="Unassembled WGS sequence"/>
</dbReference>
<feature type="region of interest" description="Disordered" evidence="6">
    <location>
        <begin position="550"/>
        <end position="574"/>
    </location>
</feature>
<evidence type="ECO:0000256" key="1">
    <source>
        <dbReference type="ARBA" id="ARBA00004370"/>
    </source>
</evidence>
<feature type="region of interest" description="Disordered" evidence="6">
    <location>
        <begin position="960"/>
        <end position="989"/>
    </location>
</feature>
<dbReference type="PROSITE" id="PS51847">
    <property type="entry name" value="SMP"/>
    <property type="match status" value="1"/>
</dbReference>
<feature type="compositionally biased region" description="Polar residues" evidence="6">
    <location>
        <begin position="1"/>
        <end position="11"/>
    </location>
</feature>
<dbReference type="Pfam" id="PF25331">
    <property type="entry name" value="C2_Mug190_3rd"/>
    <property type="match status" value="1"/>
</dbReference>
<dbReference type="InterPro" id="IPR057349">
    <property type="entry name" value="C2_Mug190_3rd"/>
</dbReference>
<feature type="compositionally biased region" description="Basic and acidic residues" evidence="6">
    <location>
        <begin position="563"/>
        <end position="574"/>
    </location>
</feature>
<evidence type="ECO:0000256" key="5">
    <source>
        <dbReference type="ARBA" id="ARBA00023136"/>
    </source>
</evidence>
<evidence type="ECO:0000256" key="2">
    <source>
        <dbReference type="ARBA" id="ARBA00022448"/>
    </source>
</evidence>
<feature type="transmembrane region" description="Helical" evidence="7">
    <location>
        <begin position="331"/>
        <end position="356"/>
    </location>
</feature>
<reference evidence="10" key="1">
    <citation type="submission" date="2020-11" db="EMBL/GenBank/DDBJ databases">
        <authorList>
            <consortium name="DOE Joint Genome Institute"/>
            <person name="Ahrendt S."/>
            <person name="Riley R."/>
            <person name="Andreopoulos W."/>
            <person name="Labutti K."/>
            <person name="Pangilinan J."/>
            <person name="Ruiz-Duenas F.J."/>
            <person name="Barrasa J.M."/>
            <person name="Sanchez-Garcia M."/>
            <person name="Camarero S."/>
            <person name="Miyauchi S."/>
            <person name="Serrano A."/>
            <person name="Linde D."/>
            <person name="Babiker R."/>
            <person name="Drula E."/>
            <person name="Ayuso-Fernandez I."/>
            <person name="Pacheco R."/>
            <person name="Padilla G."/>
            <person name="Ferreira P."/>
            <person name="Barriuso J."/>
            <person name="Kellner H."/>
            <person name="Castanera R."/>
            <person name="Alfaro M."/>
            <person name="Ramirez L."/>
            <person name="Pisabarro A.G."/>
            <person name="Kuo A."/>
            <person name="Tritt A."/>
            <person name="Lipzen A."/>
            <person name="He G."/>
            <person name="Yan M."/>
            <person name="Ng V."/>
            <person name="Cullen D."/>
            <person name="Martin F."/>
            <person name="Rosso M.-N."/>
            <person name="Henrissat B."/>
            <person name="Hibbett D."/>
            <person name="Martinez A.T."/>
            <person name="Grigoriev I.V."/>
        </authorList>
    </citation>
    <scope>NUCLEOTIDE SEQUENCE</scope>
    <source>
        <strain evidence="10">CBS 506.95</strain>
    </source>
</reference>
<dbReference type="PANTHER" id="PTHR47348">
    <property type="entry name" value="MEIOTICALLY UP-REGULATED GENE 190 PROTEIN"/>
    <property type="match status" value="1"/>
</dbReference>
<feature type="region of interest" description="Disordered" evidence="6">
    <location>
        <begin position="1054"/>
        <end position="1079"/>
    </location>
</feature>
<dbReference type="GO" id="GO:0008289">
    <property type="term" value="F:lipid binding"/>
    <property type="evidence" value="ECO:0007669"/>
    <property type="project" value="UniProtKB-KW"/>
</dbReference>
<dbReference type="PANTHER" id="PTHR47348:SF2">
    <property type="entry name" value="MEIOTICALLY UP-REGULATED 190 PROTEIN"/>
    <property type="match status" value="1"/>
</dbReference>
<feature type="compositionally biased region" description="Basic and acidic residues" evidence="6">
    <location>
        <begin position="32"/>
        <end position="42"/>
    </location>
</feature>
<dbReference type="Gene3D" id="2.60.40.150">
    <property type="entry name" value="C2 domain"/>
    <property type="match status" value="2"/>
</dbReference>
<evidence type="ECO:0000259" key="9">
    <source>
        <dbReference type="PROSITE" id="PS51847"/>
    </source>
</evidence>
<feature type="region of interest" description="Disordered" evidence="6">
    <location>
        <begin position="1261"/>
        <end position="1286"/>
    </location>
</feature>
<keyword evidence="4" id="KW-0446">Lipid-binding</keyword>
<feature type="transmembrane region" description="Helical" evidence="7">
    <location>
        <begin position="166"/>
        <end position="194"/>
    </location>
</feature>
<evidence type="ECO:0000313" key="10">
    <source>
        <dbReference type="EMBL" id="KAF9525767.1"/>
    </source>
</evidence>
<feature type="domain" description="SMP-LTD" evidence="9">
    <location>
        <begin position="218"/>
        <end position="428"/>
    </location>
</feature>
<sequence length="1286" mass="140540">MTKMSSMSSIHDTAAKHSQHLERSNSQRTSKPKHDANEREVTDPITHLPLIIHDSNNLELEQIPWLTSVPDAVLPASRQSSIDSLSSSASGVRVKHQSDSQRTHQAFENTVDSSTKDTWIPDPTGDARRTRLQTSLVSGVAAAVGLLMGSAGWESIAYTLGGRGRWFGWLILPLACLIFGFAVGSAGMVFGAGWKVPEQHMNRSAQSTQSGDDHEDSALEQPQWLNNLIQSLWPIINPSLFTSMSDMLEDAMQATLPSLINGVRVADLGQGSEPVHILSIQMLPKARAASDVDGLKAEEGDFINLQLALGYRTAKSTKTTGMKHRSKNIHLLMEFYTTGGLTIPVFVDLTSLMALMRVRVQLTPNPPFLSILTLSLMGQPHVSMNCTPLSRHLLNVMDIPGLSGWLKSSIELAVSAYVAPRSLTLDLKELLAGREAMDVQAKGVVFIRIRRAREVGDGDALSAKGIVDGKKARRGDAYISVAWKKWGRALWSTRVISGTKNPIWEESCTLIVGKEEVDAGESVRVQVWDSDKYTADDLLGNIDVPLKELMDTPNPSSLSSRTDGLKDDKGHDRPGSLSWEIGYFKKTTLEQQFESQGKSVRDADRWREDVEKEAEGKLREAMPEEDGHASDIAANMAAALSATLGYGAKDPPNGNGNSEEVGHGSDIAAKMAVAVRAAMGYGSTDQPSKNQHQHQHDASQTMNAGTTFKHDTSAKDQDPDADNDAHESEIAQQKAEDLKEKTDELISSSSPPSEKWPSGVLSITIESISGLEVEKVRETGVNPQNDPEEQEGDAGVDGGKGGEDGDLPSSYCVIVLNHEKVYKTRVKMKSSNPFFNAITEKFITDLDTASLFISVRDSRMHENNPIIGVVSLPLPHIFSTHKSSMFTDSLPLVGGIGFGRMRVKLLWRSVQLSLPRELRGWGVGTLEVGKEGEGVRVARWYVEDVKKDWDGCRLEFRTTSGKGKGKMLPTSSRRTRAGTDDEGKNVKDTSDWVQKKGRALHLAVTKRYKGCVTLEVRKRAVGPDRTMAFGTFWLMDVKDDEEGVVSVDLWRATKSSSSSSDDATPEGVENHTSPTGLLSSLNPIANSSYGRTSSLMDYASSNVCRAEDMEQQDAEKVCTVDVPIKFWSGLSGYHQKMAAKDTSGNLKDVMEVLDYVQGEEEGKVGGEDGVDDSGSDSDSDDSSDSDDDGVDSRGAGPEAKDEKKGPVKVLSQTKDTIVDEAKSFKKHQHELQRKHRGLMQWKGARNVAWLGRQVEQKAERAVEKVKDKVQGNTTDPERGAGIEKEV</sequence>
<feature type="compositionally biased region" description="Polar residues" evidence="6">
    <location>
        <begin position="553"/>
        <end position="562"/>
    </location>
</feature>
<evidence type="ECO:0000256" key="4">
    <source>
        <dbReference type="ARBA" id="ARBA00023121"/>
    </source>
</evidence>
<feature type="compositionally biased region" description="Basic and acidic residues" evidence="6">
    <location>
        <begin position="13"/>
        <end position="25"/>
    </location>
</feature>
<feature type="region of interest" description="Disordered" evidence="6">
    <location>
        <begin position="780"/>
        <end position="804"/>
    </location>
</feature>
<keyword evidence="3" id="KW-0445">Lipid transport</keyword>
<dbReference type="CDD" id="cd21676">
    <property type="entry name" value="SMP_Mug190"/>
    <property type="match status" value="1"/>
</dbReference>
<comment type="subcellular location">
    <subcellularLocation>
        <location evidence="1">Membrane</location>
    </subcellularLocation>
</comment>
<evidence type="ECO:0000256" key="7">
    <source>
        <dbReference type="SAM" id="Phobius"/>
    </source>
</evidence>
<feature type="compositionally biased region" description="Polar residues" evidence="6">
    <location>
        <begin position="1070"/>
        <end position="1079"/>
    </location>
</feature>
<evidence type="ECO:0000256" key="3">
    <source>
        <dbReference type="ARBA" id="ARBA00023055"/>
    </source>
</evidence>
<protein>
    <submittedName>
        <fullName evidence="10">Uncharacterized protein</fullName>
    </submittedName>
</protein>